<name>A0A7J3I9W1_9CREN</name>
<sequence>MENTVRLLKRIGFSSTTYLEAVALLYGDDGSIVNVVPLGFKLRDGYIVSKVYRGGRTYEAIVGNLVRSGCICITQDARLFYLSIFEKDRAIKLFTNREDVCDAIIEFAIESTDSERNSILMYAKPLAVKILRRIPRGFTRASASIIEALVWLTKIPYTSKKKRAELVKHIELCLESIHRSSRSKIYRSIARKIHIKMQKYINA</sequence>
<proteinExistence type="predicted"/>
<dbReference type="EMBL" id="DTAI01000253">
    <property type="protein sequence ID" value="HGN37559.1"/>
    <property type="molecule type" value="Genomic_DNA"/>
</dbReference>
<dbReference type="Gene3D" id="1.20.58.290">
    <property type="entry name" value="Hypothetical membrane protein ta0354_69_121"/>
    <property type="match status" value="1"/>
</dbReference>
<accession>A0A7J3I9W1</accession>
<dbReference type="AlphaFoldDB" id="A0A7J3I9W1"/>
<protein>
    <submittedName>
        <fullName evidence="2">DUF447 family protein</fullName>
    </submittedName>
</protein>
<organism evidence="2">
    <name type="scientific">Ignisphaera aggregans</name>
    <dbReference type="NCBI Taxonomy" id="334771"/>
    <lineage>
        <taxon>Archaea</taxon>
        <taxon>Thermoproteota</taxon>
        <taxon>Thermoprotei</taxon>
        <taxon>Desulfurococcales</taxon>
        <taxon>Desulfurococcaceae</taxon>
        <taxon>Ignisphaera</taxon>
    </lineage>
</organism>
<feature type="domain" description="DUF447" evidence="1">
    <location>
        <begin position="33"/>
        <end position="130"/>
    </location>
</feature>
<evidence type="ECO:0000313" key="2">
    <source>
        <dbReference type="EMBL" id="HGN37559.1"/>
    </source>
</evidence>
<dbReference type="SUPFAM" id="SSF50475">
    <property type="entry name" value="FMN-binding split barrel"/>
    <property type="match status" value="1"/>
</dbReference>
<dbReference type="InterPro" id="IPR012349">
    <property type="entry name" value="Split_barrel_FMN-bd"/>
</dbReference>
<evidence type="ECO:0000313" key="3">
    <source>
        <dbReference type="EMBL" id="HGQ19062.1"/>
    </source>
</evidence>
<evidence type="ECO:0000259" key="1">
    <source>
        <dbReference type="Pfam" id="PF04289"/>
    </source>
</evidence>
<dbReference type="EMBL" id="DTBZ01000167">
    <property type="protein sequence ID" value="HGQ19062.1"/>
    <property type="molecule type" value="Genomic_DNA"/>
</dbReference>
<comment type="caution">
    <text evidence="2">The sequence shown here is derived from an EMBL/GenBank/DDBJ whole genome shotgun (WGS) entry which is preliminary data.</text>
</comment>
<gene>
    <name evidence="2" type="ORF">ENT87_08475</name>
    <name evidence="3" type="ORF">ENU30_08865</name>
</gene>
<dbReference type="Gene3D" id="2.30.110.10">
    <property type="entry name" value="Electron Transport, Fmn-binding Protein, Chain A"/>
    <property type="match status" value="1"/>
</dbReference>
<reference evidence="2" key="1">
    <citation type="journal article" date="2020" name="mSystems">
        <title>Genome- and Community-Level Interaction Insights into Carbon Utilization and Element Cycling Functions of Hydrothermarchaeota in Hydrothermal Sediment.</title>
        <authorList>
            <person name="Zhou Z."/>
            <person name="Liu Y."/>
            <person name="Xu W."/>
            <person name="Pan J."/>
            <person name="Luo Z.H."/>
            <person name="Li M."/>
        </authorList>
    </citation>
    <scope>NUCLEOTIDE SEQUENCE [LARGE SCALE GENOMIC DNA]</scope>
    <source>
        <strain evidence="2">SpSt-618</strain>
        <strain evidence="3">SpSt-657</strain>
    </source>
</reference>
<dbReference type="Pfam" id="PF04289">
    <property type="entry name" value="DUF447_N"/>
    <property type="match status" value="1"/>
</dbReference>
<dbReference type="InterPro" id="IPR007386">
    <property type="entry name" value="DUF447_N"/>
</dbReference>